<dbReference type="Gene3D" id="2.60.40.1570">
    <property type="entry name" value="Dr adhesin"/>
    <property type="match status" value="1"/>
</dbReference>
<dbReference type="RefSeq" id="WP_064719008.1">
    <property type="nucleotide sequence ID" value="NZ_LXEV01000016.1"/>
</dbReference>
<dbReference type="Pfam" id="PF09460">
    <property type="entry name" value="Saf-Nte_pilin"/>
    <property type="match status" value="1"/>
</dbReference>
<dbReference type="SUPFAM" id="SSF49401">
    <property type="entry name" value="Bacterial adhesins"/>
    <property type="match status" value="1"/>
</dbReference>
<evidence type="ECO:0000313" key="4">
    <source>
        <dbReference type="EMBL" id="OAT48531.1"/>
    </source>
</evidence>
<dbReference type="EMBL" id="LXEV01000016">
    <property type="protein sequence ID" value="OAT48531.1"/>
    <property type="molecule type" value="Genomic_DNA"/>
</dbReference>
<dbReference type="Proteomes" id="UP000078250">
    <property type="component" value="Unassembled WGS sequence"/>
</dbReference>
<keyword evidence="1 2" id="KW-0732">Signal</keyword>
<dbReference type="AlphaFoldDB" id="A0AAJ3HTH2"/>
<sequence length="171" mass="17809">MKTLTLKNIVLASTLAVICGSASAAQTAVSDIKTATADIIFSSTSTITHTLTPVKDLVAGKVADKTTVANGSVTGADANNYVALRFTANTAEDIDPMLGNFATLVGKNKDNKLQLALTPAVGSNYKAVQVDNVAWMALEKGQNAYKLVVNKEQTIAADTYTASIDALEVAE</sequence>
<reference evidence="4 5" key="1">
    <citation type="submission" date="2016-04" db="EMBL/GenBank/DDBJ databases">
        <title>ATOL: Assembling a taxonomically balanced genome-scale reconstruction of the evolutionary history of the Enterobacteriaceae.</title>
        <authorList>
            <person name="Plunkett G.III."/>
            <person name="Neeno-Eckwall E.C."/>
            <person name="Glasner J.D."/>
            <person name="Perna N.T."/>
        </authorList>
    </citation>
    <scope>NUCLEOTIDE SEQUENCE [LARGE SCALE GENOMIC DNA]</scope>
    <source>
        <strain evidence="4 5">ATCC 700826</strain>
    </source>
</reference>
<dbReference type="CDD" id="cd18775">
    <property type="entry name" value="SafA-like"/>
    <property type="match status" value="1"/>
</dbReference>
<evidence type="ECO:0000256" key="2">
    <source>
        <dbReference type="SAM" id="SignalP"/>
    </source>
</evidence>
<feature type="chain" id="PRO_5042524982" description="Saf-pilin pilus formation protein domain-containing protein" evidence="2">
    <location>
        <begin position="25"/>
        <end position="171"/>
    </location>
</feature>
<protein>
    <recommendedName>
        <fullName evidence="3">Saf-pilin pilus formation protein domain-containing protein</fullName>
    </recommendedName>
</protein>
<name>A0AAJ3HTH2_PROHU</name>
<proteinExistence type="predicted"/>
<gene>
    <name evidence="4" type="ORF">M997_0993</name>
</gene>
<comment type="caution">
    <text evidence="4">The sequence shown here is derived from an EMBL/GenBank/DDBJ whole genome shotgun (WGS) entry which is preliminary data.</text>
</comment>
<feature type="signal peptide" evidence="2">
    <location>
        <begin position="1"/>
        <end position="24"/>
    </location>
</feature>
<evidence type="ECO:0000259" key="3">
    <source>
        <dbReference type="Pfam" id="PF09460"/>
    </source>
</evidence>
<accession>A0AAJ3HTH2</accession>
<dbReference type="InterPro" id="IPR018569">
    <property type="entry name" value="Saf-pilin_pilus_formation"/>
</dbReference>
<feature type="domain" description="Saf-pilin pilus formation protein" evidence="3">
    <location>
        <begin position="35"/>
        <end position="166"/>
    </location>
</feature>
<dbReference type="InterPro" id="IPR008966">
    <property type="entry name" value="Adhesion_dom_sf"/>
</dbReference>
<organism evidence="4 5">
    <name type="scientific">Proteus hauseri ATCC 700826</name>
    <dbReference type="NCBI Taxonomy" id="1354271"/>
    <lineage>
        <taxon>Bacteria</taxon>
        <taxon>Pseudomonadati</taxon>
        <taxon>Pseudomonadota</taxon>
        <taxon>Gammaproteobacteria</taxon>
        <taxon>Enterobacterales</taxon>
        <taxon>Morganellaceae</taxon>
        <taxon>Proteus</taxon>
    </lineage>
</organism>
<dbReference type="InterPro" id="IPR037028">
    <property type="entry name" value="Dr_adhesin_sf"/>
</dbReference>
<evidence type="ECO:0000256" key="1">
    <source>
        <dbReference type="ARBA" id="ARBA00022729"/>
    </source>
</evidence>
<evidence type="ECO:0000313" key="5">
    <source>
        <dbReference type="Proteomes" id="UP000078250"/>
    </source>
</evidence>
<keyword evidence="5" id="KW-1185">Reference proteome</keyword>